<feature type="transmembrane region" description="Helical" evidence="2">
    <location>
        <begin position="70"/>
        <end position="89"/>
    </location>
</feature>
<feature type="region of interest" description="Disordered" evidence="1">
    <location>
        <begin position="161"/>
        <end position="190"/>
    </location>
</feature>
<evidence type="ECO:0000256" key="1">
    <source>
        <dbReference type="SAM" id="MobiDB-lite"/>
    </source>
</evidence>
<accession>A0ABN2AAZ8</accession>
<dbReference type="Proteomes" id="UP001500842">
    <property type="component" value="Unassembled WGS sequence"/>
</dbReference>
<dbReference type="EMBL" id="BAAAOR010000014">
    <property type="protein sequence ID" value="GAA1514453.1"/>
    <property type="molecule type" value="Genomic_DNA"/>
</dbReference>
<name>A0ABN2AAZ8_9ACTN</name>
<comment type="caution">
    <text evidence="3">The sequence shown here is derived from an EMBL/GenBank/DDBJ whole genome shotgun (WGS) entry which is preliminary data.</text>
</comment>
<feature type="transmembrane region" description="Helical" evidence="2">
    <location>
        <begin position="96"/>
        <end position="115"/>
    </location>
</feature>
<sequence length="190" mass="19914">MTDTGAPPPPPPGPQPPALPPRVVRRSMALRHVVSAVVALGATPIGLLVFDYGAGKYSQERLAYFNSSGAWTELATMIVGAGILLVGAAAGRLSGLGPVLAGVVWGLFPFLWLAIDLPSFYDVIRDLPSTYIWFGAAAYEFPLVATLLIGAGLAGRWRGQVDPARSGRPGRPGQPGRPGTPGPAWRPEPQ</sequence>
<reference evidence="3 4" key="1">
    <citation type="journal article" date="2019" name="Int. J. Syst. Evol. Microbiol.">
        <title>The Global Catalogue of Microorganisms (GCM) 10K type strain sequencing project: providing services to taxonomists for standard genome sequencing and annotation.</title>
        <authorList>
            <consortium name="The Broad Institute Genomics Platform"/>
            <consortium name="The Broad Institute Genome Sequencing Center for Infectious Disease"/>
            <person name="Wu L."/>
            <person name="Ma J."/>
        </authorList>
    </citation>
    <scope>NUCLEOTIDE SEQUENCE [LARGE SCALE GENOMIC DNA]</scope>
    <source>
        <strain evidence="3 4">JCM 14942</strain>
    </source>
</reference>
<keyword evidence="2" id="KW-0472">Membrane</keyword>
<feature type="compositionally biased region" description="Pro residues" evidence="1">
    <location>
        <begin position="178"/>
        <end position="190"/>
    </location>
</feature>
<gene>
    <name evidence="3" type="ORF">GCM10009788_18530</name>
</gene>
<evidence type="ECO:0000313" key="3">
    <source>
        <dbReference type="EMBL" id="GAA1514453.1"/>
    </source>
</evidence>
<evidence type="ECO:0000313" key="4">
    <source>
        <dbReference type="Proteomes" id="UP001500842"/>
    </source>
</evidence>
<keyword evidence="2" id="KW-1133">Transmembrane helix</keyword>
<protein>
    <submittedName>
        <fullName evidence="3">Uncharacterized protein</fullName>
    </submittedName>
</protein>
<feature type="transmembrane region" description="Helical" evidence="2">
    <location>
        <begin position="131"/>
        <end position="155"/>
    </location>
</feature>
<keyword evidence="4" id="KW-1185">Reference proteome</keyword>
<organism evidence="3 4">
    <name type="scientific">Nocardioides humi</name>
    <dbReference type="NCBI Taxonomy" id="449461"/>
    <lineage>
        <taxon>Bacteria</taxon>
        <taxon>Bacillati</taxon>
        <taxon>Actinomycetota</taxon>
        <taxon>Actinomycetes</taxon>
        <taxon>Propionibacteriales</taxon>
        <taxon>Nocardioidaceae</taxon>
        <taxon>Nocardioides</taxon>
    </lineage>
</organism>
<proteinExistence type="predicted"/>
<keyword evidence="2" id="KW-0812">Transmembrane</keyword>
<feature type="transmembrane region" description="Helical" evidence="2">
    <location>
        <begin position="29"/>
        <end position="50"/>
    </location>
</feature>
<dbReference type="RefSeq" id="WP_141005398.1">
    <property type="nucleotide sequence ID" value="NZ_BAAAOR010000014.1"/>
</dbReference>
<evidence type="ECO:0000256" key="2">
    <source>
        <dbReference type="SAM" id="Phobius"/>
    </source>
</evidence>